<protein>
    <submittedName>
        <fullName evidence="1">Uncharacterized protein</fullName>
    </submittedName>
</protein>
<reference evidence="1" key="1">
    <citation type="journal article" date="2023" name="G3 (Bethesda)">
        <title>Whole genome assembly and annotation of the endangered Caribbean coral Acropora cervicornis.</title>
        <authorList>
            <person name="Selwyn J.D."/>
            <person name="Vollmer S.V."/>
        </authorList>
    </citation>
    <scope>NUCLEOTIDE SEQUENCE</scope>
    <source>
        <strain evidence="1">K2</strain>
    </source>
</reference>
<reference evidence="1" key="2">
    <citation type="journal article" date="2023" name="Science">
        <title>Genomic signatures of disease resistance in endangered staghorn corals.</title>
        <authorList>
            <person name="Vollmer S.V."/>
            <person name="Selwyn J.D."/>
            <person name="Despard B.A."/>
            <person name="Roesel C.L."/>
        </authorList>
    </citation>
    <scope>NUCLEOTIDE SEQUENCE</scope>
    <source>
        <strain evidence="1">K2</strain>
    </source>
</reference>
<proteinExistence type="predicted"/>
<keyword evidence="2" id="KW-1185">Reference proteome</keyword>
<gene>
    <name evidence="1" type="ORF">P5673_033309</name>
</gene>
<comment type="caution">
    <text evidence="1">The sequence shown here is derived from an EMBL/GenBank/DDBJ whole genome shotgun (WGS) entry which is preliminary data.</text>
</comment>
<dbReference type="Proteomes" id="UP001249851">
    <property type="component" value="Unassembled WGS sequence"/>
</dbReference>
<evidence type="ECO:0000313" key="1">
    <source>
        <dbReference type="EMBL" id="KAK2546950.1"/>
    </source>
</evidence>
<dbReference type="AlphaFoldDB" id="A0AAD9URC3"/>
<name>A0AAD9URC3_ACRCE</name>
<accession>A0AAD9URC3</accession>
<organism evidence="1 2">
    <name type="scientific">Acropora cervicornis</name>
    <name type="common">Staghorn coral</name>
    <dbReference type="NCBI Taxonomy" id="6130"/>
    <lineage>
        <taxon>Eukaryota</taxon>
        <taxon>Metazoa</taxon>
        <taxon>Cnidaria</taxon>
        <taxon>Anthozoa</taxon>
        <taxon>Hexacorallia</taxon>
        <taxon>Scleractinia</taxon>
        <taxon>Astrocoeniina</taxon>
        <taxon>Acroporidae</taxon>
        <taxon>Acropora</taxon>
    </lineage>
</organism>
<sequence length="213" mass="24419">MITPSRFDEPTSSLVTGVKLMRPEYLWKPEHMWPMQTEEIQRQIGKGERKNLNQVQRRTFPQELNTSRKTTSEELVDCTNLIQSSLTGFCTKVTVSRVIIDDYHRACGHSGEDRAPTPLGQTEILDHPGKFNCEKRSRKVCQLPSLSCFTLPTETLLTYRKVACWPKKPPFTSVGVDYFGPFQVRRGRSFVKRYGGDLHMSVICDRETSINCT</sequence>
<evidence type="ECO:0000313" key="2">
    <source>
        <dbReference type="Proteomes" id="UP001249851"/>
    </source>
</evidence>
<dbReference type="EMBL" id="JARQWQ010000238">
    <property type="protein sequence ID" value="KAK2546950.1"/>
    <property type="molecule type" value="Genomic_DNA"/>
</dbReference>